<reference evidence="2 3" key="1">
    <citation type="submission" date="2015-09" db="EMBL/GenBank/DDBJ databases">
        <title>Host preference determinants of Valsa canker pathogens revealed by comparative genomics.</title>
        <authorList>
            <person name="Yin Z."/>
            <person name="Huang L."/>
        </authorList>
    </citation>
    <scope>NUCLEOTIDE SEQUENCE [LARGE SCALE GENOMIC DNA]</scope>
    <source>
        <strain evidence="2 3">03-1</strain>
    </source>
</reference>
<comment type="caution">
    <text evidence="2">The sequence shown here is derived from an EMBL/GenBank/DDBJ whole genome shotgun (WGS) entry which is preliminary data.</text>
</comment>
<gene>
    <name evidence="2" type="ORF">VMCG_03278</name>
</gene>
<sequence length="123" mass="13632">MSPIPSAVLHAKVDSGKSLPGAFPLETEQAAGNQKESRMDLLENQGKTTGIKATGASPFRAQDEQPVEDHTWLKSLDALEAQPVENTGPLERGETRYMRLSRRQLENYDDVDIMDAMERGECM</sequence>
<dbReference type="EMBL" id="LKEA01000006">
    <property type="protein sequence ID" value="ROW08521.1"/>
    <property type="molecule type" value="Genomic_DNA"/>
</dbReference>
<dbReference type="AlphaFoldDB" id="A0A423WYD4"/>
<name>A0A423WYD4_9PEZI</name>
<organism evidence="2 3">
    <name type="scientific">Cytospora schulzeri</name>
    <dbReference type="NCBI Taxonomy" id="448051"/>
    <lineage>
        <taxon>Eukaryota</taxon>
        <taxon>Fungi</taxon>
        <taxon>Dikarya</taxon>
        <taxon>Ascomycota</taxon>
        <taxon>Pezizomycotina</taxon>
        <taxon>Sordariomycetes</taxon>
        <taxon>Sordariomycetidae</taxon>
        <taxon>Diaporthales</taxon>
        <taxon>Cytosporaceae</taxon>
        <taxon>Cytospora</taxon>
    </lineage>
</organism>
<keyword evidence="3" id="KW-1185">Reference proteome</keyword>
<accession>A0A423WYD4</accession>
<evidence type="ECO:0000313" key="3">
    <source>
        <dbReference type="Proteomes" id="UP000283895"/>
    </source>
</evidence>
<feature type="region of interest" description="Disordered" evidence="1">
    <location>
        <begin position="46"/>
        <end position="65"/>
    </location>
</feature>
<evidence type="ECO:0000313" key="2">
    <source>
        <dbReference type="EMBL" id="ROW08521.1"/>
    </source>
</evidence>
<evidence type="ECO:0000256" key="1">
    <source>
        <dbReference type="SAM" id="MobiDB-lite"/>
    </source>
</evidence>
<proteinExistence type="predicted"/>
<dbReference type="Proteomes" id="UP000283895">
    <property type="component" value="Unassembled WGS sequence"/>
</dbReference>
<protein>
    <submittedName>
        <fullName evidence="2">Uncharacterized protein</fullName>
    </submittedName>
</protein>